<keyword evidence="1" id="KW-0106">Calcium</keyword>
<dbReference type="Pfam" id="PF13202">
    <property type="entry name" value="EF-hand_5"/>
    <property type="match status" value="1"/>
</dbReference>
<dbReference type="EMBL" id="HBHX01059000">
    <property type="protein sequence ID" value="CAE0139107.1"/>
    <property type="molecule type" value="Transcribed_RNA"/>
</dbReference>
<name>A0A7S3BLK0_9EUKA</name>
<dbReference type="GO" id="GO:0005509">
    <property type="term" value="F:calcium ion binding"/>
    <property type="evidence" value="ECO:0007669"/>
    <property type="project" value="InterPro"/>
</dbReference>
<evidence type="ECO:0000256" key="2">
    <source>
        <dbReference type="SAM" id="SignalP"/>
    </source>
</evidence>
<feature type="chain" id="PRO_5031035574" description="EF-hand domain-containing protein" evidence="2">
    <location>
        <begin position="20"/>
        <end position="282"/>
    </location>
</feature>
<organism evidence="4">
    <name type="scientific">Haptolina ericina</name>
    <dbReference type="NCBI Taxonomy" id="156174"/>
    <lineage>
        <taxon>Eukaryota</taxon>
        <taxon>Haptista</taxon>
        <taxon>Haptophyta</taxon>
        <taxon>Prymnesiophyceae</taxon>
        <taxon>Prymnesiales</taxon>
        <taxon>Prymnesiaceae</taxon>
        <taxon>Haptolina</taxon>
    </lineage>
</organism>
<sequence>MAVVWRSVLVLVLAESALAVEQGVAPNGMPEPPPLSKTLLQVFDKDHSGGVTLQEALTTMDGLMMMMGGMGGGAPGQPSAGPNEMEKLVKVAKQAAPKLFKLLDYDSSGKLEESELVWVEKALNAAKAGVFKDLTRELFFAIDYNMDDSLSPEELKAAVEPELFSMLIALVQKHFPLPGLTAAGSQAVAKENLQDIVEMLDGNGDGEITKKEAGAAVGSFKRAFVKAAESLQTMGPMLAMFGGMGGDMGGMGGMGAMGGMGGMGGGRGRGASAGRGAQRRRA</sequence>
<gene>
    <name evidence="4" type="ORF">HERI1096_LOCUS32587</name>
</gene>
<feature type="signal peptide" evidence="2">
    <location>
        <begin position="1"/>
        <end position="19"/>
    </location>
</feature>
<proteinExistence type="predicted"/>
<dbReference type="Gene3D" id="1.10.238.10">
    <property type="entry name" value="EF-hand"/>
    <property type="match status" value="2"/>
</dbReference>
<evidence type="ECO:0000313" key="4">
    <source>
        <dbReference type="EMBL" id="CAE0139107.1"/>
    </source>
</evidence>
<dbReference type="PROSITE" id="PS00018">
    <property type="entry name" value="EF_HAND_1"/>
    <property type="match status" value="2"/>
</dbReference>
<accession>A0A7S3BLK0</accession>
<protein>
    <recommendedName>
        <fullName evidence="3">EF-hand domain-containing protein</fullName>
    </recommendedName>
</protein>
<dbReference type="AlphaFoldDB" id="A0A7S3BLK0"/>
<dbReference type="InterPro" id="IPR002048">
    <property type="entry name" value="EF_hand_dom"/>
</dbReference>
<keyword evidence="2" id="KW-0732">Signal</keyword>
<dbReference type="InterPro" id="IPR011992">
    <property type="entry name" value="EF-hand-dom_pair"/>
</dbReference>
<feature type="domain" description="EF-hand" evidence="3">
    <location>
        <begin position="188"/>
        <end position="223"/>
    </location>
</feature>
<dbReference type="PROSITE" id="PS50222">
    <property type="entry name" value="EF_HAND_2"/>
    <property type="match status" value="1"/>
</dbReference>
<dbReference type="InterPro" id="IPR018247">
    <property type="entry name" value="EF_Hand_1_Ca_BS"/>
</dbReference>
<evidence type="ECO:0000259" key="3">
    <source>
        <dbReference type="PROSITE" id="PS50222"/>
    </source>
</evidence>
<reference evidence="4" key="1">
    <citation type="submission" date="2021-01" db="EMBL/GenBank/DDBJ databases">
        <authorList>
            <person name="Corre E."/>
            <person name="Pelletier E."/>
            <person name="Niang G."/>
            <person name="Scheremetjew M."/>
            <person name="Finn R."/>
            <person name="Kale V."/>
            <person name="Holt S."/>
            <person name="Cochrane G."/>
            <person name="Meng A."/>
            <person name="Brown T."/>
            <person name="Cohen L."/>
        </authorList>
    </citation>
    <scope>NUCLEOTIDE SEQUENCE</scope>
    <source>
        <strain evidence="4">CCMP281</strain>
    </source>
</reference>
<dbReference type="SMART" id="SM00054">
    <property type="entry name" value="EFh"/>
    <property type="match status" value="4"/>
</dbReference>
<evidence type="ECO:0000256" key="1">
    <source>
        <dbReference type="ARBA" id="ARBA00022837"/>
    </source>
</evidence>
<dbReference type="SUPFAM" id="SSF47473">
    <property type="entry name" value="EF-hand"/>
    <property type="match status" value="1"/>
</dbReference>